<dbReference type="KEGG" id="mas:Mahau_1287"/>
<keyword evidence="3" id="KW-1185">Reference proteome</keyword>
<dbReference type="InterPro" id="IPR004509">
    <property type="entry name" value="Competence_ComEA_HhH"/>
</dbReference>
<gene>
    <name evidence="2" type="ordered locus">Mahau_1287</name>
</gene>
<protein>
    <submittedName>
        <fullName evidence="2">Competence protein ComEA helix-hairpin-helix repeat protein</fullName>
    </submittedName>
</protein>
<organism evidence="2 3">
    <name type="scientific">Mahella australiensis (strain DSM 15567 / CIP 107919 / 50-1 BON)</name>
    <dbReference type="NCBI Taxonomy" id="697281"/>
    <lineage>
        <taxon>Bacteria</taxon>
        <taxon>Bacillati</taxon>
        <taxon>Bacillota</taxon>
        <taxon>Clostridia</taxon>
        <taxon>Thermoanaerobacterales</taxon>
        <taxon>Thermoanaerobacterales Family IV. Incertae Sedis</taxon>
        <taxon>Mahella</taxon>
    </lineage>
</organism>
<dbReference type="NCBIfam" id="TIGR00426">
    <property type="entry name" value="competence protein ComEA helix-hairpin-helix repeat region"/>
    <property type="match status" value="1"/>
</dbReference>
<accession>F3ZWN8</accession>
<evidence type="ECO:0000313" key="2">
    <source>
        <dbReference type="EMBL" id="AEE96481.1"/>
    </source>
</evidence>
<feature type="domain" description="Helix-hairpin-helix DNA-binding motif class 1" evidence="1">
    <location>
        <begin position="189"/>
        <end position="208"/>
    </location>
</feature>
<dbReference type="HOGENOM" id="CLU_052011_1_2_9"/>
<dbReference type="eggNOG" id="COG1555">
    <property type="taxonomic scope" value="Bacteria"/>
</dbReference>
<dbReference type="PANTHER" id="PTHR21180:SF32">
    <property type="entry name" value="ENDONUCLEASE_EXONUCLEASE_PHOSPHATASE FAMILY DOMAIN-CONTAINING PROTEIN 1"/>
    <property type="match status" value="1"/>
</dbReference>
<dbReference type="GO" id="GO:0015628">
    <property type="term" value="P:protein secretion by the type II secretion system"/>
    <property type="evidence" value="ECO:0007669"/>
    <property type="project" value="TreeGrafter"/>
</dbReference>
<reference evidence="2 3" key="2">
    <citation type="journal article" date="2011" name="Stand. Genomic Sci.">
        <title>Complete genome sequence of Mahella australiensis type strain (50-1 BON).</title>
        <authorList>
            <person name="Sikorski J."/>
            <person name="Teshima H."/>
            <person name="Nolan M."/>
            <person name="Lucas S."/>
            <person name="Hammon N."/>
            <person name="Deshpande S."/>
            <person name="Cheng J.F."/>
            <person name="Pitluck S."/>
            <person name="Liolios K."/>
            <person name="Pagani I."/>
            <person name="Ivanova N."/>
            <person name="Huntemann M."/>
            <person name="Mavromatis K."/>
            <person name="Ovchinikova G."/>
            <person name="Pati A."/>
            <person name="Tapia R."/>
            <person name="Han C."/>
            <person name="Goodwin L."/>
            <person name="Chen A."/>
            <person name="Palaniappan K."/>
            <person name="Land M."/>
            <person name="Hauser L."/>
            <person name="Ngatchou-Djao O.D."/>
            <person name="Rohde M."/>
            <person name="Pukall R."/>
            <person name="Spring S."/>
            <person name="Abt B."/>
            <person name="Goker M."/>
            <person name="Detter J.C."/>
            <person name="Woyke T."/>
            <person name="Bristow J."/>
            <person name="Markowitz V."/>
            <person name="Hugenholtz P."/>
            <person name="Eisen J.A."/>
            <person name="Kyrpides N.C."/>
            <person name="Klenk H.P."/>
            <person name="Lapidus A."/>
        </authorList>
    </citation>
    <scope>NUCLEOTIDE SEQUENCE [LARGE SCALE GENOMIC DNA]</scope>
    <source>
        <strain evidence="3">DSM 15567 / CIP 107919 / 50-1 BON</strain>
    </source>
</reference>
<dbReference type="Pfam" id="PF10531">
    <property type="entry name" value="SLBB"/>
    <property type="match status" value="1"/>
</dbReference>
<dbReference type="SMART" id="SM00278">
    <property type="entry name" value="HhH1"/>
    <property type="match status" value="2"/>
</dbReference>
<dbReference type="Proteomes" id="UP000008457">
    <property type="component" value="Chromosome"/>
</dbReference>
<dbReference type="RefSeq" id="WP_013780911.1">
    <property type="nucleotide sequence ID" value="NC_015520.1"/>
</dbReference>
<sequence length="212" mass="22881">MHNMSRGQQMVFIVLIAALLIETGVLLWTGRAKRAFNDDIMIDAQSMKPLDEAVSNEKDNTENVNMQEEQPQTIKVYVAGSVNKPGVYELSDGDRVEAAIQAAGGASADADMSGINLAQRLKDEDMIYVPKAGEAASPAVPQNAQQKDGKIDINSATIEELDKLPGIGPAKAQKIIDYREQNGPFKAIDDIQQVSGIGPATFENIKDLIVAK</sequence>
<dbReference type="Gene3D" id="1.10.150.280">
    <property type="entry name" value="AF1531-like domain"/>
    <property type="match status" value="1"/>
</dbReference>
<evidence type="ECO:0000259" key="1">
    <source>
        <dbReference type="SMART" id="SM00278"/>
    </source>
</evidence>
<dbReference type="OrthoDB" id="9790239at2"/>
<dbReference type="GO" id="GO:0006281">
    <property type="term" value="P:DNA repair"/>
    <property type="evidence" value="ECO:0007669"/>
    <property type="project" value="InterPro"/>
</dbReference>
<dbReference type="SUPFAM" id="SSF47781">
    <property type="entry name" value="RuvA domain 2-like"/>
    <property type="match status" value="1"/>
</dbReference>
<name>F3ZWN8_MAHA5</name>
<dbReference type="GO" id="GO:0015627">
    <property type="term" value="C:type II protein secretion system complex"/>
    <property type="evidence" value="ECO:0007669"/>
    <property type="project" value="TreeGrafter"/>
</dbReference>
<dbReference type="AlphaFoldDB" id="F3ZWN8"/>
<dbReference type="PANTHER" id="PTHR21180">
    <property type="entry name" value="ENDONUCLEASE/EXONUCLEASE/PHOSPHATASE FAMILY DOMAIN-CONTAINING PROTEIN 1"/>
    <property type="match status" value="1"/>
</dbReference>
<evidence type="ECO:0000313" key="3">
    <source>
        <dbReference type="Proteomes" id="UP000008457"/>
    </source>
</evidence>
<reference evidence="3" key="1">
    <citation type="submission" date="2010-11" db="EMBL/GenBank/DDBJ databases">
        <title>The complete genome of Mahella australiensis DSM 15567.</title>
        <authorList>
            <consortium name="US DOE Joint Genome Institute (JGI-PGF)"/>
            <person name="Lucas S."/>
            <person name="Copeland A."/>
            <person name="Lapidus A."/>
            <person name="Bruce D."/>
            <person name="Goodwin L."/>
            <person name="Pitluck S."/>
            <person name="Kyrpides N."/>
            <person name="Mavromatis K."/>
            <person name="Pagani I."/>
            <person name="Ivanova N."/>
            <person name="Teshima H."/>
            <person name="Brettin T."/>
            <person name="Detter J.C."/>
            <person name="Han C."/>
            <person name="Tapia R."/>
            <person name="Land M."/>
            <person name="Hauser L."/>
            <person name="Markowitz V."/>
            <person name="Cheng J.-F."/>
            <person name="Hugenholtz P."/>
            <person name="Woyke T."/>
            <person name="Wu D."/>
            <person name="Spring S."/>
            <person name="Pukall R."/>
            <person name="Steenblock K."/>
            <person name="Schneider S."/>
            <person name="Klenk H.-P."/>
            <person name="Eisen J.A."/>
        </authorList>
    </citation>
    <scope>NUCLEOTIDE SEQUENCE [LARGE SCALE GENOMIC DNA]</scope>
    <source>
        <strain evidence="3">DSM 15567 / CIP 107919 / 50-1 BON</strain>
    </source>
</reference>
<dbReference type="EMBL" id="CP002360">
    <property type="protein sequence ID" value="AEE96481.1"/>
    <property type="molecule type" value="Genomic_DNA"/>
</dbReference>
<dbReference type="STRING" id="697281.Mahau_1287"/>
<dbReference type="Gene3D" id="3.10.560.10">
    <property type="entry name" value="Outer membrane lipoprotein wza domain like"/>
    <property type="match status" value="1"/>
</dbReference>
<dbReference type="InterPro" id="IPR003583">
    <property type="entry name" value="Hlx-hairpin-Hlx_DNA-bd_motif"/>
</dbReference>
<dbReference type="InterPro" id="IPR051675">
    <property type="entry name" value="Endo/Exo/Phosphatase_dom_1"/>
</dbReference>
<proteinExistence type="predicted"/>
<dbReference type="InterPro" id="IPR019554">
    <property type="entry name" value="Soluble_ligand-bd"/>
</dbReference>
<dbReference type="InterPro" id="IPR010994">
    <property type="entry name" value="RuvA_2-like"/>
</dbReference>
<dbReference type="Pfam" id="PF12836">
    <property type="entry name" value="HHH_3"/>
    <property type="match status" value="1"/>
</dbReference>
<feature type="domain" description="Helix-hairpin-helix DNA-binding motif class 1" evidence="1">
    <location>
        <begin position="159"/>
        <end position="178"/>
    </location>
</feature>
<dbReference type="GO" id="GO:0003677">
    <property type="term" value="F:DNA binding"/>
    <property type="evidence" value="ECO:0007669"/>
    <property type="project" value="InterPro"/>
</dbReference>